<evidence type="ECO:0000313" key="1">
    <source>
        <dbReference type="EMBL" id="PUZ28541.1"/>
    </source>
</evidence>
<gene>
    <name evidence="1" type="ORF">DCC81_03405</name>
</gene>
<accession>A0A2T7BLP1</accession>
<dbReference type="Proteomes" id="UP000244450">
    <property type="component" value="Unassembled WGS sequence"/>
</dbReference>
<keyword evidence="2" id="KW-1185">Reference proteome</keyword>
<protein>
    <submittedName>
        <fullName evidence="1">Uncharacterized protein</fullName>
    </submittedName>
</protein>
<dbReference type="EMBL" id="QCYK01000001">
    <property type="protein sequence ID" value="PUZ28541.1"/>
    <property type="molecule type" value="Genomic_DNA"/>
</dbReference>
<reference evidence="1 2" key="1">
    <citation type="submission" date="2018-04" db="EMBL/GenBank/DDBJ databases">
        <title>Chitinophaga fuyangensis sp. nov., isolated from soil in a chemical factory.</title>
        <authorList>
            <person name="Chen K."/>
        </authorList>
    </citation>
    <scope>NUCLEOTIDE SEQUENCE [LARGE SCALE GENOMIC DNA]</scope>
    <source>
        <strain evidence="1 2">LY-1</strain>
    </source>
</reference>
<sequence>MPILRIVGTSPDFYRELAPYATDPVIINKRGNLAITTKESMTWLVLKKNGKIKAFIGEDPIHLPKKDMKDKDVPVEQRPLQQTKLQAFVVLDATDDELLGLLEEVVDRFKKSPSPMLTASVLNEHAILFKKAHFKVTGYKVNFTDLAIVKT</sequence>
<name>A0A2T7BLP1_9BACT</name>
<dbReference type="OrthoDB" id="676588at2"/>
<dbReference type="RefSeq" id="WP_108685180.1">
    <property type="nucleotide sequence ID" value="NZ_QCYK01000001.1"/>
</dbReference>
<dbReference type="AlphaFoldDB" id="A0A2T7BLP1"/>
<comment type="caution">
    <text evidence="1">The sequence shown here is derived from an EMBL/GenBank/DDBJ whole genome shotgun (WGS) entry which is preliminary data.</text>
</comment>
<proteinExistence type="predicted"/>
<evidence type="ECO:0000313" key="2">
    <source>
        <dbReference type="Proteomes" id="UP000244450"/>
    </source>
</evidence>
<organism evidence="1 2">
    <name type="scientific">Chitinophaga parva</name>
    <dbReference type="NCBI Taxonomy" id="2169414"/>
    <lineage>
        <taxon>Bacteria</taxon>
        <taxon>Pseudomonadati</taxon>
        <taxon>Bacteroidota</taxon>
        <taxon>Chitinophagia</taxon>
        <taxon>Chitinophagales</taxon>
        <taxon>Chitinophagaceae</taxon>
        <taxon>Chitinophaga</taxon>
    </lineage>
</organism>